<dbReference type="PANTHER" id="PTHR10587:SF133">
    <property type="entry name" value="CHITIN DEACETYLASE 1-RELATED"/>
    <property type="match status" value="1"/>
</dbReference>
<dbReference type="AlphaFoldDB" id="E5XTQ1"/>
<dbReference type="EMBL" id="ACZI02000001">
    <property type="protein sequence ID" value="EFV12254.1"/>
    <property type="molecule type" value="Genomic_DNA"/>
</dbReference>
<comment type="caution">
    <text evidence="5">The sequence shown here is derived from an EMBL/GenBank/DDBJ whole genome shotgun (WGS) entry which is preliminary data.</text>
</comment>
<dbReference type="Gene3D" id="3.20.20.370">
    <property type="entry name" value="Glycoside hydrolase/deacetylase"/>
    <property type="match status" value="1"/>
</dbReference>
<dbReference type="GO" id="GO:0046872">
    <property type="term" value="F:metal ion binding"/>
    <property type="evidence" value="ECO:0007669"/>
    <property type="project" value="UniProtKB-KW"/>
</dbReference>
<organism evidence="5 6">
    <name type="scientific">Segniliparus rugosus (strain ATCC BAA-974 / DSM 45345 / CCUG 50838 / CIP 108380 / JCM 13579 / CDC 945)</name>
    <dbReference type="NCBI Taxonomy" id="679197"/>
    <lineage>
        <taxon>Bacteria</taxon>
        <taxon>Bacillati</taxon>
        <taxon>Actinomycetota</taxon>
        <taxon>Actinomycetes</taxon>
        <taxon>Mycobacteriales</taxon>
        <taxon>Segniliparaceae</taxon>
        <taxon>Segniliparus</taxon>
    </lineage>
</organism>
<protein>
    <recommendedName>
        <fullName evidence="4">NodB homology domain-containing protein</fullName>
    </recommendedName>
</protein>
<dbReference type="InterPro" id="IPR050248">
    <property type="entry name" value="Polysacc_deacetylase_ArnD"/>
</dbReference>
<dbReference type="eggNOG" id="COG0726">
    <property type="taxonomic scope" value="Bacteria"/>
</dbReference>
<dbReference type="GO" id="GO:0016810">
    <property type="term" value="F:hydrolase activity, acting on carbon-nitrogen (but not peptide) bonds"/>
    <property type="evidence" value="ECO:0007669"/>
    <property type="project" value="InterPro"/>
</dbReference>
<dbReference type="PANTHER" id="PTHR10587">
    <property type="entry name" value="GLYCOSYL TRANSFERASE-RELATED"/>
    <property type="match status" value="1"/>
</dbReference>
<sequence>MESVSGVSFGGRARRALRWALPVGLIALVLTLPDAGQAARHTPNDVDPDTADCNKTRCVALTFDDGPGPYTSKLLWILRSYHAKATFFEIGERVAAHPEWSRNVVKAGMEVGIHTWNHPYMTWQSLPAAREQLVKAVDALEKATGVRTNIYRPPAGLSTPDILKIEGELGLSEVLWNVVAYDWEHSDQPEVTLEAVHKYAQPGAVFLLHDVHEGTIKAMAEAVPWLKKQGYAIVTVDRLIRAKTGAGPKPGARYWDRSANQLDPAQPQ</sequence>
<dbReference type="CDD" id="cd10917">
    <property type="entry name" value="CE4_NodB_like_6s_7s"/>
    <property type="match status" value="1"/>
</dbReference>
<evidence type="ECO:0000256" key="1">
    <source>
        <dbReference type="ARBA" id="ARBA00022723"/>
    </source>
</evidence>
<accession>E5XTQ1</accession>
<keyword evidence="1" id="KW-0479">Metal-binding</keyword>
<evidence type="ECO:0000313" key="5">
    <source>
        <dbReference type="EMBL" id="EFV12254.1"/>
    </source>
</evidence>
<dbReference type="HOGENOM" id="CLU_021264_2_0_11"/>
<dbReference type="OrthoDB" id="9763050at2"/>
<gene>
    <name evidence="5" type="ORF">HMPREF9336_02873</name>
</gene>
<dbReference type="RefSeq" id="WP_007471513.1">
    <property type="nucleotide sequence ID" value="NZ_KI391953.1"/>
</dbReference>
<dbReference type="Pfam" id="PF01522">
    <property type="entry name" value="Polysacc_deac_1"/>
    <property type="match status" value="1"/>
</dbReference>
<dbReference type="InterPro" id="IPR011330">
    <property type="entry name" value="Glyco_hydro/deAcase_b/a-brl"/>
</dbReference>
<dbReference type="PROSITE" id="PS51677">
    <property type="entry name" value="NODB"/>
    <property type="match status" value="1"/>
</dbReference>
<feature type="compositionally biased region" description="Polar residues" evidence="3">
    <location>
        <begin position="258"/>
        <end position="268"/>
    </location>
</feature>
<evidence type="ECO:0000313" key="6">
    <source>
        <dbReference type="Proteomes" id="UP000004816"/>
    </source>
</evidence>
<feature type="region of interest" description="Disordered" evidence="3">
    <location>
        <begin position="246"/>
        <end position="268"/>
    </location>
</feature>
<keyword evidence="2" id="KW-0378">Hydrolase</keyword>
<evidence type="ECO:0000259" key="4">
    <source>
        <dbReference type="PROSITE" id="PS51677"/>
    </source>
</evidence>
<dbReference type="SUPFAM" id="SSF88713">
    <property type="entry name" value="Glycoside hydrolase/deacetylase"/>
    <property type="match status" value="1"/>
</dbReference>
<dbReference type="InterPro" id="IPR002509">
    <property type="entry name" value="NODB_dom"/>
</dbReference>
<dbReference type="GO" id="GO:0016020">
    <property type="term" value="C:membrane"/>
    <property type="evidence" value="ECO:0007669"/>
    <property type="project" value="TreeGrafter"/>
</dbReference>
<name>E5XTQ1_SEGRC</name>
<dbReference type="Proteomes" id="UP000004816">
    <property type="component" value="Unassembled WGS sequence"/>
</dbReference>
<dbReference type="GO" id="GO:0005975">
    <property type="term" value="P:carbohydrate metabolic process"/>
    <property type="evidence" value="ECO:0007669"/>
    <property type="project" value="InterPro"/>
</dbReference>
<dbReference type="STRING" id="679197.HMPREF9336_02873"/>
<reference evidence="5 6" key="1">
    <citation type="journal article" date="2011" name="Stand. Genomic Sci.">
        <title>High quality draft genome sequence of Segniliparus rugosus CDC 945(T)= (ATCC BAA-974(T)).</title>
        <authorList>
            <person name="Earl A.M."/>
            <person name="Desjardins C.A."/>
            <person name="Fitzgerald M.G."/>
            <person name="Arachchi H.M."/>
            <person name="Zeng Q."/>
            <person name="Mehta T."/>
            <person name="Griggs A."/>
            <person name="Birren B.W."/>
            <person name="Toney N.C."/>
            <person name="Carr J."/>
            <person name="Posey J."/>
            <person name="Butler W.R."/>
        </authorList>
    </citation>
    <scope>NUCLEOTIDE SEQUENCE [LARGE SCALE GENOMIC DNA]</scope>
    <source>
        <strain evidence="6">ATCC BAA-974 / DSM 45345 / CCUG 50838 / CIP 108380 / JCM 13579 / CDC 945</strain>
    </source>
</reference>
<evidence type="ECO:0000256" key="2">
    <source>
        <dbReference type="ARBA" id="ARBA00022801"/>
    </source>
</evidence>
<evidence type="ECO:0000256" key="3">
    <source>
        <dbReference type="SAM" id="MobiDB-lite"/>
    </source>
</evidence>
<proteinExistence type="predicted"/>
<keyword evidence="6" id="KW-1185">Reference proteome</keyword>
<feature type="domain" description="NodB homology" evidence="4">
    <location>
        <begin position="57"/>
        <end position="234"/>
    </location>
</feature>